<organism evidence="1 2">
    <name type="scientific">Peribacillus asahii</name>
    <dbReference type="NCBI Taxonomy" id="228899"/>
    <lineage>
        <taxon>Bacteria</taxon>
        <taxon>Bacillati</taxon>
        <taxon>Bacillota</taxon>
        <taxon>Bacilli</taxon>
        <taxon>Bacillales</taxon>
        <taxon>Bacillaceae</taxon>
        <taxon>Peribacillus</taxon>
    </lineage>
</organism>
<accession>A0A3T0KNL8</accession>
<dbReference type="Gene3D" id="1.10.472.60">
    <property type="entry name" value="putative protein disulfide isomerase domain"/>
    <property type="match status" value="1"/>
</dbReference>
<dbReference type="Pfam" id="PF13743">
    <property type="entry name" value="Thioredoxin_5"/>
    <property type="match status" value="1"/>
</dbReference>
<dbReference type="PANTHER" id="PTHR13887">
    <property type="entry name" value="GLUTATHIONE S-TRANSFERASE KAPPA"/>
    <property type="match status" value="1"/>
</dbReference>
<sequence>MRLILTVSKVSTVGTQPALSLFTNFTEMGENELKNNNMICDLETGVCGAAGEEEMEVIDFNQPKKSINLYYVTDPICSHCWAIEPTLRRFKEQYGHYFNFHTVMGGLLEKWHDGPIDPANGIYKPADVAGHWREVGEYSRMPIDGSLMIDNPVQSSYPPSRVFKVIQKNHTDALAYDYLRRAREELFAFNQNISDKSVLIEMVNKLGLDGKALVNEAEQPSGQQLLNEDFGLARSLGARGFPTIIMINEENKGVKIVGGRSFEYYVDGLKQVLNVEELQPTQQPSLSNLLEKEKLLFSKEIEVMYDVEQSDIEAFVETELTPGTYETKEVLGEIYFVRK</sequence>
<proteinExistence type="predicted"/>
<dbReference type="AlphaFoldDB" id="A0A3T0KNL8"/>
<dbReference type="PANTHER" id="PTHR13887:SF54">
    <property type="entry name" value="DSBA FAMILY PROTEIN"/>
    <property type="match status" value="1"/>
</dbReference>
<evidence type="ECO:0008006" key="3">
    <source>
        <dbReference type="Google" id="ProtNLM"/>
    </source>
</evidence>
<dbReference type="Proteomes" id="UP000283095">
    <property type="component" value="Chromosome"/>
</dbReference>
<evidence type="ECO:0000313" key="2">
    <source>
        <dbReference type="Proteomes" id="UP000283095"/>
    </source>
</evidence>
<gene>
    <name evidence="1" type="ORF">BAOM_1228</name>
</gene>
<evidence type="ECO:0000313" key="1">
    <source>
        <dbReference type="EMBL" id="AZV41838.1"/>
    </source>
</evidence>
<dbReference type="CDD" id="cd03025">
    <property type="entry name" value="DsbA_FrnE_like"/>
    <property type="match status" value="1"/>
</dbReference>
<dbReference type="KEGG" id="pasa:BAOM_1228"/>
<dbReference type="Gene3D" id="3.40.30.10">
    <property type="entry name" value="Glutaredoxin"/>
    <property type="match status" value="1"/>
</dbReference>
<dbReference type="InterPro" id="IPR036249">
    <property type="entry name" value="Thioredoxin-like_sf"/>
</dbReference>
<name>A0A3T0KNL8_9BACI</name>
<dbReference type="EMBL" id="CP026095">
    <property type="protein sequence ID" value="AZV41838.1"/>
    <property type="molecule type" value="Genomic_DNA"/>
</dbReference>
<dbReference type="SUPFAM" id="SSF52833">
    <property type="entry name" value="Thioredoxin-like"/>
    <property type="match status" value="1"/>
</dbReference>
<protein>
    <recommendedName>
        <fullName evidence="3">Dithiol-disulfide isomerase</fullName>
    </recommendedName>
</protein>
<reference evidence="1 2" key="1">
    <citation type="submission" date="2018-01" db="EMBL/GenBank/DDBJ databases">
        <title>Bacillus asahii Genome sequencing and assembly.</title>
        <authorList>
            <person name="Jiang H."/>
            <person name="Feng Y."/>
            <person name="Zhao F."/>
            <person name="Lin X."/>
        </authorList>
    </citation>
    <scope>NUCLEOTIDE SEQUENCE [LARGE SCALE GENOMIC DNA]</scope>
    <source>
        <strain evidence="1 2">OM18</strain>
    </source>
</reference>